<name>A0ABM7FPJ7_9ACTN</name>
<keyword evidence="3" id="KW-1185">Reference proteome</keyword>
<evidence type="ECO:0000256" key="1">
    <source>
        <dbReference type="SAM" id="MobiDB-lite"/>
    </source>
</evidence>
<dbReference type="Proteomes" id="UP001321542">
    <property type="component" value="Chromosome"/>
</dbReference>
<reference evidence="2 3" key="1">
    <citation type="journal article" date="2010" name="ChemBioChem">
        <title>Cloning and characterization of the biosynthetic gene cluster of 16-membered macrolide antibiotic FD-891: involvement of a dual functional cytochrome P450 monooxygenase catalyzing epoxidation and hydroxylation.</title>
        <authorList>
            <person name="Kudo F."/>
            <person name="Motegi A."/>
            <person name="Mizoue K."/>
            <person name="Eguchi T."/>
        </authorList>
    </citation>
    <scope>NUCLEOTIDE SEQUENCE [LARGE SCALE GENOMIC DNA]</scope>
    <source>
        <strain evidence="2 3">A-8890</strain>
    </source>
</reference>
<proteinExistence type="predicted"/>
<organism evidence="2 3">
    <name type="scientific">Streptomyces graminofaciens</name>
    <dbReference type="NCBI Taxonomy" id="68212"/>
    <lineage>
        <taxon>Bacteria</taxon>
        <taxon>Bacillati</taxon>
        <taxon>Actinomycetota</taxon>
        <taxon>Actinomycetes</taxon>
        <taxon>Kitasatosporales</taxon>
        <taxon>Streptomycetaceae</taxon>
        <taxon>Streptomyces</taxon>
    </lineage>
</organism>
<sequence length="48" mass="4915">MDAAADANMLRAYATLAEQRKLTAAPTSVGPMHGTSRDGGVGRARRGG</sequence>
<evidence type="ECO:0000313" key="2">
    <source>
        <dbReference type="EMBL" id="BBC38560.1"/>
    </source>
</evidence>
<reference evidence="2 3" key="2">
    <citation type="journal article" date="2023" name="ChemBioChem">
        <title>Acyltransferase Domain Exchange between Two Independent Type I Polyketide Synthases in the Same Producer Strain of Macrolide Antibiotics.</title>
        <authorList>
            <person name="Kudo F."/>
            <person name="Kishikawa K."/>
            <person name="Tsuboi K."/>
            <person name="Kido T."/>
            <person name="Usui T."/>
            <person name="Hashimoto J."/>
            <person name="Shin-Ya K."/>
            <person name="Miyanaga A."/>
            <person name="Eguchi T."/>
        </authorList>
    </citation>
    <scope>NUCLEOTIDE SEQUENCE [LARGE SCALE GENOMIC DNA]</scope>
    <source>
        <strain evidence="2 3">A-8890</strain>
    </source>
</reference>
<protein>
    <submittedName>
        <fullName evidence="2">Uncharacterized protein</fullName>
    </submittedName>
</protein>
<accession>A0ABM7FPJ7</accession>
<gene>
    <name evidence="2" type="ORF">SGFS_098540</name>
</gene>
<feature type="region of interest" description="Disordered" evidence="1">
    <location>
        <begin position="23"/>
        <end position="48"/>
    </location>
</feature>
<dbReference type="EMBL" id="AP018448">
    <property type="protein sequence ID" value="BBC38560.1"/>
    <property type="molecule type" value="Genomic_DNA"/>
</dbReference>
<evidence type="ECO:0000313" key="3">
    <source>
        <dbReference type="Proteomes" id="UP001321542"/>
    </source>
</evidence>